<dbReference type="InterPro" id="IPR007118">
    <property type="entry name" value="Expan_Lol_pI"/>
</dbReference>
<dbReference type="AlphaFoldDB" id="A0AAD8W0J5"/>
<comment type="caution">
    <text evidence="8">The sequence shown here is derived from an EMBL/GenBank/DDBJ whole genome shotgun (WGS) entry which is preliminary data.</text>
</comment>
<organism evidence="8 9">
    <name type="scientific">Lolium multiflorum</name>
    <name type="common">Italian ryegrass</name>
    <name type="synonym">Lolium perenne subsp. multiflorum</name>
    <dbReference type="NCBI Taxonomy" id="4521"/>
    <lineage>
        <taxon>Eukaryota</taxon>
        <taxon>Viridiplantae</taxon>
        <taxon>Streptophyta</taxon>
        <taxon>Embryophyta</taxon>
        <taxon>Tracheophyta</taxon>
        <taxon>Spermatophyta</taxon>
        <taxon>Magnoliopsida</taxon>
        <taxon>Liliopsida</taxon>
        <taxon>Poales</taxon>
        <taxon>Poaceae</taxon>
        <taxon>BOP clade</taxon>
        <taxon>Pooideae</taxon>
        <taxon>Poodae</taxon>
        <taxon>Poeae</taxon>
        <taxon>Poeae Chloroplast Group 2 (Poeae type)</taxon>
        <taxon>Loliodinae</taxon>
        <taxon>Loliinae</taxon>
        <taxon>Lolium</taxon>
    </lineage>
</organism>
<dbReference type="InterPro" id="IPR036749">
    <property type="entry name" value="Expansin_CBD_sf"/>
</dbReference>
<keyword evidence="4 5" id="KW-0732">Signal</keyword>
<keyword evidence="3" id="KW-0964">Secreted</keyword>
<dbReference type="Gene3D" id="2.60.40.760">
    <property type="entry name" value="Expansin, cellulose-binding-like domain"/>
    <property type="match status" value="1"/>
</dbReference>
<dbReference type="Proteomes" id="UP001231189">
    <property type="component" value="Unassembled WGS sequence"/>
</dbReference>
<dbReference type="PRINTS" id="PR00829">
    <property type="entry name" value="LOLP1ALLERGN"/>
</dbReference>
<dbReference type="PROSITE" id="PS50843">
    <property type="entry name" value="EXPANSIN_CBD"/>
    <property type="match status" value="1"/>
</dbReference>
<feature type="chain" id="PRO_5042004443" evidence="5">
    <location>
        <begin position="26"/>
        <end position="270"/>
    </location>
</feature>
<dbReference type="InterPro" id="IPR007112">
    <property type="entry name" value="Expansin/allergen_DPBB_dom"/>
</dbReference>
<sequence length="270" mass="29258">MAGVTTTNAAIVAVLSLLVLSVCFAEDYDTSLAKSYKSGWLPAKATWYGAPTGAGPDDNGGACGFKNVNKYPFSAMISCGNEPLFQGGAGCGSCYQIRCVRANNPACSGQPRTVVITDMNYYPVARYHFDLSGTAFGAMALGGQNDKLRHAGIIDMQFRRVPCNFPGMKVTFFILPGANPNYFPVVPAYGNRDGAVVKMDVMRSRNGRPTGSWEAMYRSWGTVFRLDTREPLQGPLSLRITSDSGMTRIANNIIPYGWKGGSSYWSNVQF</sequence>
<dbReference type="PANTHER" id="PTHR31692:SF19">
    <property type="entry name" value="EXPANSIN-B2"/>
    <property type="match status" value="1"/>
</dbReference>
<evidence type="ECO:0000259" key="6">
    <source>
        <dbReference type="PROSITE" id="PS50842"/>
    </source>
</evidence>
<dbReference type="SUPFAM" id="SSF49590">
    <property type="entry name" value="PHL pollen allergen"/>
    <property type="match status" value="1"/>
</dbReference>
<dbReference type="CDD" id="cd22275">
    <property type="entry name" value="DPBB_EXPB_N"/>
    <property type="match status" value="1"/>
</dbReference>
<dbReference type="PANTHER" id="PTHR31692">
    <property type="entry name" value="EXPANSIN-B3"/>
    <property type="match status" value="1"/>
</dbReference>
<name>A0AAD8W0J5_LOLMU</name>
<dbReference type="Pfam" id="PF01357">
    <property type="entry name" value="Expansin_C"/>
    <property type="match status" value="1"/>
</dbReference>
<evidence type="ECO:0000256" key="3">
    <source>
        <dbReference type="ARBA" id="ARBA00022525"/>
    </source>
</evidence>
<evidence type="ECO:0000256" key="5">
    <source>
        <dbReference type="SAM" id="SignalP"/>
    </source>
</evidence>
<keyword evidence="9" id="KW-1185">Reference proteome</keyword>
<reference evidence="8" key="1">
    <citation type="submission" date="2023-07" db="EMBL/GenBank/DDBJ databases">
        <title>A chromosome-level genome assembly of Lolium multiflorum.</title>
        <authorList>
            <person name="Chen Y."/>
            <person name="Copetti D."/>
            <person name="Kolliker R."/>
            <person name="Studer B."/>
        </authorList>
    </citation>
    <scope>NUCLEOTIDE SEQUENCE</scope>
    <source>
        <strain evidence="8">02402/16</strain>
        <tissue evidence="8">Leaf</tissue>
    </source>
</reference>
<dbReference type="GO" id="GO:0005576">
    <property type="term" value="C:extracellular region"/>
    <property type="evidence" value="ECO:0007669"/>
    <property type="project" value="UniProtKB-SubCell"/>
</dbReference>
<dbReference type="PROSITE" id="PS50842">
    <property type="entry name" value="EXPANSIN_EG45"/>
    <property type="match status" value="1"/>
</dbReference>
<accession>A0AAD8W0J5</accession>
<protein>
    <submittedName>
        <fullName evidence="8">Uncharacterized protein</fullName>
    </submittedName>
</protein>
<feature type="domain" description="Expansin-like CBD" evidence="7">
    <location>
        <begin position="181"/>
        <end position="266"/>
    </location>
</feature>
<dbReference type="Pfam" id="PF03330">
    <property type="entry name" value="DPBB_1"/>
    <property type="match status" value="1"/>
</dbReference>
<dbReference type="Gene3D" id="2.40.40.10">
    <property type="entry name" value="RlpA-like domain"/>
    <property type="match status" value="1"/>
</dbReference>
<dbReference type="PRINTS" id="PR01225">
    <property type="entry name" value="EXPANSNFAMLY"/>
</dbReference>
<dbReference type="InterPro" id="IPR009009">
    <property type="entry name" value="RlpA-like_DPBB"/>
</dbReference>
<evidence type="ECO:0000256" key="2">
    <source>
        <dbReference type="ARBA" id="ARBA00005650"/>
    </source>
</evidence>
<evidence type="ECO:0000313" key="9">
    <source>
        <dbReference type="Proteomes" id="UP001231189"/>
    </source>
</evidence>
<evidence type="ECO:0000256" key="1">
    <source>
        <dbReference type="ARBA" id="ARBA00004613"/>
    </source>
</evidence>
<feature type="signal peptide" evidence="5">
    <location>
        <begin position="1"/>
        <end position="25"/>
    </location>
</feature>
<feature type="domain" description="Expansin-like EG45" evidence="6">
    <location>
        <begin position="60"/>
        <end position="168"/>
    </location>
</feature>
<evidence type="ECO:0000256" key="4">
    <source>
        <dbReference type="ARBA" id="ARBA00022729"/>
    </source>
</evidence>
<evidence type="ECO:0000313" key="8">
    <source>
        <dbReference type="EMBL" id="KAK1628036.1"/>
    </source>
</evidence>
<comment type="subcellular location">
    <subcellularLocation>
        <location evidence="1">Secreted</location>
    </subcellularLocation>
</comment>
<dbReference type="InterPro" id="IPR036908">
    <property type="entry name" value="RlpA-like_sf"/>
</dbReference>
<dbReference type="InterPro" id="IPR007117">
    <property type="entry name" value="Expansin_CBD"/>
</dbReference>
<dbReference type="InterPro" id="IPR005795">
    <property type="entry name" value="LolPI"/>
</dbReference>
<evidence type="ECO:0000259" key="7">
    <source>
        <dbReference type="PROSITE" id="PS50843"/>
    </source>
</evidence>
<dbReference type="EMBL" id="JAUUTY010000005">
    <property type="protein sequence ID" value="KAK1628036.1"/>
    <property type="molecule type" value="Genomic_DNA"/>
</dbReference>
<proteinExistence type="inferred from homology"/>
<dbReference type="SUPFAM" id="SSF50685">
    <property type="entry name" value="Barwin-like endoglucanases"/>
    <property type="match status" value="1"/>
</dbReference>
<gene>
    <name evidence="8" type="ORF">QYE76_002351</name>
</gene>
<dbReference type="SMART" id="SM00837">
    <property type="entry name" value="DPBB_1"/>
    <property type="match status" value="1"/>
</dbReference>
<comment type="similarity">
    <text evidence="2">Belongs to the expansin family. Expansin B subfamily.</text>
</comment>